<gene>
    <name evidence="1" type="ORF">CDAR_316641</name>
</gene>
<accession>A0AAV4UJ24</accession>
<evidence type="ECO:0000313" key="1">
    <source>
        <dbReference type="EMBL" id="GIY57851.1"/>
    </source>
</evidence>
<keyword evidence="2" id="KW-1185">Reference proteome</keyword>
<dbReference type="EMBL" id="BPLQ01011427">
    <property type="protein sequence ID" value="GIY57851.1"/>
    <property type="molecule type" value="Genomic_DNA"/>
</dbReference>
<dbReference type="Proteomes" id="UP001054837">
    <property type="component" value="Unassembled WGS sequence"/>
</dbReference>
<proteinExistence type="predicted"/>
<name>A0AAV4UJ24_9ARAC</name>
<organism evidence="1 2">
    <name type="scientific">Caerostris darwini</name>
    <dbReference type="NCBI Taxonomy" id="1538125"/>
    <lineage>
        <taxon>Eukaryota</taxon>
        <taxon>Metazoa</taxon>
        <taxon>Ecdysozoa</taxon>
        <taxon>Arthropoda</taxon>
        <taxon>Chelicerata</taxon>
        <taxon>Arachnida</taxon>
        <taxon>Araneae</taxon>
        <taxon>Araneomorphae</taxon>
        <taxon>Entelegynae</taxon>
        <taxon>Araneoidea</taxon>
        <taxon>Araneidae</taxon>
        <taxon>Caerostris</taxon>
    </lineage>
</organism>
<reference evidence="1 2" key="1">
    <citation type="submission" date="2021-06" db="EMBL/GenBank/DDBJ databases">
        <title>Caerostris darwini draft genome.</title>
        <authorList>
            <person name="Kono N."/>
            <person name="Arakawa K."/>
        </authorList>
    </citation>
    <scope>NUCLEOTIDE SEQUENCE [LARGE SCALE GENOMIC DNA]</scope>
</reference>
<comment type="caution">
    <text evidence="1">The sequence shown here is derived from an EMBL/GenBank/DDBJ whole genome shotgun (WGS) entry which is preliminary data.</text>
</comment>
<evidence type="ECO:0000313" key="2">
    <source>
        <dbReference type="Proteomes" id="UP001054837"/>
    </source>
</evidence>
<protein>
    <submittedName>
        <fullName evidence="1">Uncharacterized protein</fullName>
    </submittedName>
</protein>
<sequence>MAVMRSLFIRLLDFDERFVKKFFYYMPLKPGHAYKGIVKEGQEGGGCPSDKSNTQFLLDQISIAFLGVQWTSTSPPSKRTSTPLLPLHTESNGRTVKLGVRREENSFDLPLYRSPKSRRGVTVKKNVCNEACTVERFDILCIFYCRYSSMKCCRGRTLLRWGQTDGEDTTPCKMFFTPHPIKGFLWGGSIEGPKRNKWKGLVCQRIGRIG</sequence>
<dbReference type="AlphaFoldDB" id="A0AAV4UJ24"/>